<dbReference type="Gene3D" id="3.10.20.90">
    <property type="entry name" value="Phosphatidylinositol 3-kinase Catalytic Subunit, Chain A, domain 1"/>
    <property type="match status" value="1"/>
</dbReference>
<dbReference type="InterPro" id="IPR040610">
    <property type="entry name" value="SNRNP25_ubiquitin"/>
</dbReference>
<dbReference type="InterPro" id="IPR039690">
    <property type="entry name" value="SNRNP25"/>
</dbReference>
<comment type="caution">
    <text evidence="4">The sequence shown here is derived from an EMBL/GenBank/DDBJ whole genome shotgun (WGS) entry which is preliminary data.</text>
</comment>
<accession>A0A6A2Z6H9</accession>
<evidence type="ECO:0000256" key="1">
    <source>
        <dbReference type="SAM" id="Coils"/>
    </source>
</evidence>
<evidence type="ECO:0000313" key="5">
    <source>
        <dbReference type="Proteomes" id="UP000436088"/>
    </source>
</evidence>
<keyword evidence="1" id="KW-0175">Coiled coil</keyword>
<reference evidence="4" key="1">
    <citation type="submission" date="2019-09" db="EMBL/GenBank/DDBJ databases">
        <title>Draft genome information of white flower Hibiscus syriacus.</title>
        <authorList>
            <person name="Kim Y.-M."/>
        </authorList>
    </citation>
    <scope>NUCLEOTIDE SEQUENCE [LARGE SCALE GENOMIC DNA]</scope>
    <source>
        <strain evidence="4">YM2019G1</strain>
    </source>
</reference>
<name>A0A6A2Z6H9_HIBSY</name>
<dbReference type="GO" id="GO:0000398">
    <property type="term" value="P:mRNA splicing, via spliceosome"/>
    <property type="evidence" value="ECO:0007669"/>
    <property type="project" value="InterPro"/>
</dbReference>
<evidence type="ECO:0000313" key="4">
    <source>
        <dbReference type="EMBL" id="KAE8687458.1"/>
    </source>
</evidence>
<feature type="coiled-coil region" evidence="1">
    <location>
        <begin position="149"/>
        <end position="262"/>
    </location>
</feature>
<protein>
    <submittedName>
        <fullName evidence="4">ATP synthase subunit b</fullName>
    </submittedName>
</protein>
<feature type="compositionally biased region" description="Basic and acidic residues" evidence="2">
    <location>
        <begin position="1"/>
        <end position="10"/>
    </location>
</feature>
<dbReference type="InterPro" id="IPR029071">
    <property type="entry name" value="Ubiquitin-like_domsf"/>
</dbReference>
<dbReference type="CDD" id="cd06503">
    <property type="entry name" value="ATP-synt_Fo_b"/>
    <property type="match status" value="1"/>
</dbReference>
<dbReference type="Proteomes" id="UP000436088">
    <property type="component" value="Unassembled WGS sequence"/>
</dbReference>
<proteinExistence type="predicted"/>
<feature type="domain" description="SNRNP25 ubiquitin-like" evidence="3">
    <location>
        <begin position="43"/>
        <end position="127"/>
    </location>
</feature>
<dbReference type="Pfam" id="PF18036">
    <property type="entry name" value="Ubiquitin_4"/>
    <property type="match status" value="1"/>
</dbReference>
<keyword evidence="5" id="KW-1185">Reference proteome</keyword>
<dbReference type="SUPFAM" id="SSF54236">
    <property type="entry name" value="Ubiquitin-like"/>
    <property type="match status" value="1"/>
</dbReference>
<dbReference type="PANTHER" id="PTHR14942:SF2">
    <property type="entry name" value="UBIQUITIN-LIKE SUPERFAMILY PROTEIN"/>
    <property type="match status" value="1"/>
</dbReference>
<dbReference type="PANTHER" id="PTHR14942">
    <property type="entry name" value="U11/U12 SMALL NUCLEAR RIBONUCLEOPROTEIN 25 KDA PROTEIN"/>
    <property type="match status" value="1"/>
</dbReference>
<dbReference type="AlphaFoldDB" id="A0A6A2Z6H9"/>
<organism evidence="4 5">
    <name type="scientific">Hibiscus syriacus</name>
    <name type="common">Rose of Sharon</name>
    <dbReference type="NCBI Taxonomy" id="106335"/>
    <lineage>
        <taxon>Eukaryota</taxon>
        <taxon>Viridiplantae</taxon>
        <taxon>Streptophyta</taxon>
        <taxon>Embryophyta</taxon>
        <taxon>Tracheophyta</taxon>
        <taxon>Spermatophyta</taxon>
        <taxon>Magnoliopsida</taxon>
        <taxon>eudicotyledons</taxon>
        <taxon>Gunneridae</taxon>
        <taxon>Pentapetalae</taxon>
        <taxon>rosids</taxon>
        <taxon>malvids</taxon>
        <taxon>Malvales</taxon>
        <taxon>Malvaceae</taxon>
        <taxon>Malvoideae</taxon>
        <taxon>Hibiscus</taxon>
    </lineage>
</organism>
<evidence type="ECO:0000259" key="3">
    <source>
        <dbReference type="Pfam" id="PF18036"/>
    </source>
</evidence>
<dbReference type="EMBL" id="VEPZ02001203">
    <property type="protein sequence ID" value="KAE8687458.1"/>
    <property type="molecule type" value="Genomic_DNA"/>
</dbReference>
<gene>
    <name evidence="4" type="ORF">F3Y22_tig00111014pilonHSYRG00003</name>
</gene>
<dbReference type="CDD" id="cd17058">
    <property type="entry name" value="Ubl_SNRNP25"/>
    <property type="match status" value="1"/>
</dbReference>
<feature type="region of interest" description="Disordered" evidence="2">
    <location>
        <begin position="1"/>
        <end position="26"/>
    </location>
</feature>
<evidence type="ECO:0000256" key="2">
    <source>
        <dbReference type="SAM" id="MobiDB-lite"/>
    </source>
</evidence>
<sequence>MLRLKVEENSTSKLPSMPSPAVDNGSSRKTFHYSKLPEETVSLCIRKLDGSSFDVEVLKSATVADLKLGVQNVFDHMPNDGPDKISWIHVWGHFCLSYGDQKLIQDTDLIVNYGIKDADQLHFIRHVSTSTNSIKIPKSKETVPQNHSYQLLVDELEDEEEEEDIYERDAAIKKKLSGVKDTSEEVKQLEEQANAIMRAARAEISAALNKMKKETQLEVEQKLAEGRKKVEAELQEALANLENQKEETIKSLDSQIAALSQDIVNKVLPL</sequence>